<organism evidence="5 6">
    <name type="scientific">Tangfeifania diversioriginum</name>
    <dbReference type="NCBI Taxonomy" id="1168035"/>
    <lineage>
        <taxon>Bacteria</taxon>
        <taxon>Pseudomonadati</taxon>
        <taxon>Bacteroidota</taxon>
        <taxon>Bacteroidia</taxon>
        <taxon>Marinilabiliales</taxon>
        <taxon>Prolixibacteraceae</taxon>
        <taxon>Tangfeifania</taxon>
    </lineage>
</organism>
<evidence type="ECO:0000313" key="6">
    <source>
        <dbReference type="Proteomes" id="UP000184050"/>
    </source>
</evidence>
<accession>A0A1M6CX36</accession>
<dbReference type="STRING" id="1168035.SAMN05444280_104124"/>
<dbReference type="GO" id="GO:0042597">
    <property type="term" value="C:periplasmic space"/>
    <property type="evidence" value="ECO:0007669"/>
    <property type="project" value="InterPro"/>
</dbReference>
<keyword evidence="6" id="KW-1185">Reference proteome</keyword>
<dbReference type="Pfam" id="PF04052">
    <property type="entry name" value="TolB_N"/>
    <property type="match status" value="1"/>
</dbReference>
<gene>
    <name evidence="5" type="ORF">SAMN05444280_104124</name>
</gene>
<dbReference type="Gene3D" id="3.40.50.10070">
    <property type="entry name" value="TolB, N-terminal domain"/>
    <property type="match status" value="1"/>
</dbReference>
<reference evidence="5 6" key="1">
    <citation type="submission" date="2016-11" db="EMBL/GenBank/DDBJ databases">
        <authorList>
            <person name="Jaros S."/>
            <person name="Januszkiewicz K."/>
            <person name="Wedrychowicz H."/>
        </authorList>
    </citation>
    <scope>NUCLEOTIDE SEQUENCE [LARGE SCALE GENOMIC DNA]</scope>
    <source>
        <strain evidence="5 6">DSM 27063</strain>
    </source>
</reference>
<evidence type="ECO:0000256" key="3">
    <source>
        <dbReference type="SAM" id="Phobius"/>
    </source>
</evidence>
<dbReference type="PANTHER" id="PTHR44943:SF8">
    <property type="entry name" value="TPR REPEAT-CONTAINING PROTEIN MJ0263"/>
    <property type="match status" value="1"/>
</dbReference>
<keyword evidence="3" id="KW-0472">Membrane</keyword>
<dbReference type="SUPFAM" id="SSF52964">
    <property type="entry name" value="TolB, N-terminal domain"/>
    <property type="match status" value="1"/>
</dbReference>
<dbReference type="InterPro" id="IPR007195">
    <property type="entry name" value="TolB_N"/>
</dbReference>
<keyword evidence="2" id="KW-0802">TPR repeat</keyword>
<evidence type="ECO:0000256" key="1">
    <source>
        <dbReference type="ARBA" id="ARBA00022737"/>
    </source>
</evidence>
<dbReference type="AlphaFoldDB" id="A0A1M6CX36"/>
<dbReference type="GO" id="GO:0015031">
    <property type="term" value="P:protein transport"/>
    <property type="evidence" value="ECO:0007669"/>
    <property type="project" value="InterPro"/>
</dbReference>
<name>A0A1M6CX36_9BACT</name>
<evidence type="ECO:0000256" key="2">
    <source>
        <dbReference type="ARBA" id="ARBA00022803"/>
    </source>
</evidence>
<keyword evidence="3" id="KW-0812">Transmembrane</keyword>
<dbReference type="Proteomes" id="UP000184050">
    <property type="component" value="Unassembled WGS sequence"/>
</dbReference>
<proteinExistence type="predicted"/>
<dbReference type="EMBL" id="FQZE01000004">
    <property type="protein sequence ID" value="SHI65546.1"/>
    <property type="molecule type" value="Genomic_DNA"/>
</dbReference>
<protein>
    <submittedName>
        <fullName evidence="5">TolB amino-terminal domain-containing protein</fullName>
    </submittedName>
</protein>
<evidence type="ECO:0000313" key="5">
    <source>
        <dbReference type="EMBL" id="SHI65546.1"/>
    </source>
</evidence>
<feature type="transmembrane region" description="Helical" evidence="3">
    <location>
        <begin position="21"/>
        <end position="42"/>
    </location>
</feature>
<dbReference type="InterPro" id="IPR011990">
    <property type="entry name" value="TPR-like_helical_dom_sf"/>
</dbReference>
<dbReference type="Gene3D" id="1.25.40.10">
    <property type="entry name" value="Tetratricopeptide repeat domain"/>
    <property type="match status" value="2"/>
</dbReference>
<dbReference type="PANTHER" id="PTHR44943">
    <property type="entry name" value="CELLULOSE SYNTHASE OPERON PROTEIN C"/>
    <property type="match status" value="1"/>
</dbReference>
<evidence type="ECO:0000259" key="4">
    <source>
        <dbReference type="Pfam" id="PF04052"/>
    </source>
</evidence>
<feature type="domain" description="TolB N-terminal" evidence="4">
    <location>
        <begin position="49"/>
        <end position="142"/>
    </location>
</feature>
<keyword evidence="1" id="KW-0677">Repeat</keyword>
<sequence length="506" mass="58535">MIIPNSTASSGELFKSKKVRLISFVALFFVLAGSIFLSIYLFQNPPLRKQKSIAVLPFKNLSENEENRYFADGVVEDILDRLTKIGELKVVSRTSVEQFRESKESAPEIGKKLGVNYLLEGSVQRHEGKVRITIQLIDAKNDRHILSEKIDRDMQDIFLMESEIAKLIADKLQAAISPEEKQMIEKVHTHNSAAYDYYLMGRYYWNNRSLESINKSQEFFEKAIKADSTYALAYAGLADAYYSQTRFSETPVEGYNKAVNLANKALKLDANLPEGYIILGVVYSNGYWQWVESRKYFEKAMNLDSNNVVTLHYYSDLLSNIGEFEASRKYIDRAIEIAPYSAINRILSAYFYYQEQKAEEALQEVLILEELLGDQADHQGELFVCYLYAGDTVSALQMMKKYFETSPDYSEFKAYANQILPVYNAYGLSGLYKMMYKNPPGYWYAVNMDSLNTAMNFLDEAYKNRSPRLAHMLLDRQYEKLHDNPRFMEIVEKTHLTPYYSLRYKK</sequence>
<dbReference type="SUPFAM" id="SSF48452">
    <property type="entry name" value="TPR-like"/>
    <property type="match status" value="1"/>
</dbReference>
<dbReference type="InterPro" id="IPR051685">
    <property type="entry name" value="Ycf3/AcsC/BcsC/TPR_MFPF"/>
</dbReference>
<keyword evidence="3" id="KW-1133">Transmembrane helix</keyword>